<protein>
    <recommendedName>
        <fullName evidence="4">DUF1453 domain-containing protein</fullName>
    </recommendedName>
</protein>
<gene>
    <name evidence="2" type="ORF">GCM10023171_05630</name>
</gene>
<dbReference type="EMBL" id="BAABGP010000004">
    <property type="protein sequence ID" value="GAA4479782.1"/>
    <property type="molecule type" value="Genomic_DNA"/>
</dbReference>
<keyword evidence="3" id="KW-1185">Reference proteome</keyword>
<comment type="caution">
    <text evidence="2">The sequence shown here is derived from an EMBL/GenBank/DDBJ whole genome shotgun (WGS) entry which is preliminary data.</text>
</comment>
<feature type="transmembrane region" description="Helical" evidence="1">
    <location>
        <begin position="63"/>
        <end position="86"/>
    </location>
</feature>
<feature type="transmembrane region" description="Helical" evidence="1">
    <location>
        <begin position="146"/>
        <end position="164"/>
    </location>
</feature>
<name>A0ABP8P245_9MICO</name>
<sequence>MNLSLLSNVLLVLLAVGWIAVRQMTWRPVLGARDWMFPGLAAVVGAVLLMRSPNGQPIGLIDVVAFVVEVVIAVAIGIGMGAIAHFRAIPRPAGYAPATAGLSARAAAQAAAEFETRTGPWGLALLVVLIGVRVGLSFAFELLGSHLGISGGLILLMLAANRAARIFVLHNRTLARAAAPRGTEPRDASARIMVS</sequence>
<evidence type="ECO:0000313" key="3">
    <source>
        <dbReference type="Proteomes" id="UP001500731"/>
    </source>
</evidence>
<evidence type="ECO:0000256" key="1">
    <source>
        <dbReference type="SAM" id="Phobius"/>
    </source>
</evidence>
<keyword evidence="1" id="KW-0472">Membrane</keyword>
<dbReference type="Proteomes" id="UP001500731">
    <property type="component" value="Unassembled WGS sequence"/>
</dbReference>
<proteinExistence type="predicted"/>
<dbReference type="RefSeq" id="WP_345184135.1">
    <property type="nucleotide sequence ID" value="NZ_BAABGP010000004.1"/>
</dbReference>
<reference evidence="3" key="1">
    <citation type="journal article" date="2019" name="Int. J. Syst. Evol. Microbiol.">
        <title>The Global Catalogue of Microorganisms (GCM) 10K type strain sequencing project: providing services to taxonomists for standard genome sequencing and annotation.</title>
        <authorList>
            <consortium name="The Broad Institute Genomics Platform"/>
            <consortium name="The Broad Institute Genome Sequencing Center for Infectious Disease"/>
            <person name="Wu L."/>
            <person name="Ma J."/>
        </authorList>
    </citation>
    <scope>NUCLEOTIDE SEQUENCE [LARGE SCALE GENOMIC DNA]</scope>
    <source>
        <strain evidence="3">JCM 17839</strain>
    </source>
</reference>
<accession>A0ABP8P245</accession>
<evidence type="ECO:0008006" key="4">
    <source>
        <dbReference type="Google" id="ProtNLM"/>
    </source>
</evidence>
<feature type="transmembrane region" description="Helical" evidence="1">
    <location>
        <begin position="120"/>
        <end position="140"/>
    </location>
</feature>
<evidence type="ECO:0000313" key="2">
    <source>
        <dbReference type="EMBL" id="GAA4479782.1"/>
    </source>
</evidence>
<keyword evidence="1" id="KW-0812">Transmembrane</keyword>
<feature type="transmembrane region" description="Helical" evidence="1">
    <location>
        <begin position="35"/>
        <end position="51"/>
    </location>
</feature>
<keyword evidence="1" id="KW-1133">Transmembrane helix</keyword>
<organism evidence="2 3">
    <name type="scientific">Microbacterium panaciterrae</name>
    <dbReference type="NCBI Taxonomy" id="985759"/>
    <lineage>
        <taxon>Bacteria</taxon>
        <taxon>Bacillati</taxon>
        <taxon>Actinomycetota</taxon>
        <taxon>Actinomycetes</taxon>
        <taxon>Micrococcales</taxon>
        <taxon>Microbacteriaceae</taxon>
        <taxon>Microbacterium</taxon>
    </lineage>
</organism>